<dbReference type="AlphaFoldDB" id="A0A371GL35"/>
<feature type="domain" description="Reverse transcriptase Ty1/copia-type" evidence="1">
    <location>
        <begin position="3"/>
        <end position="84"/>
    </location>
</feature>
<dbReference type="Pfam" id="PF07727">
    <property type="entry name" value="RVT_2"/>
    <property type="match status" value="1"/>
</dbReference>
<dbReference type="OrthoDB" id="1749346at2759"/>
<protein>
    <submittedName>
        <fullName evidence="2">Copia protein</fullName>
    </submittedName>
</protein>
<keyword evidence="3" id="KW-1185">Reference proteome</keyword>
<dbReference type="EMBL" id="QJKJ01005171">
    <property type="protein sequence ID" value="RDX91272.1"/>
    <property type="molecule type" value="Genomic_DNA"/>
</dbReference>
<evidence type="ECO:0000259" key="1">
    <source>
        <dbReference type="Pfam" id="PF07727"/>
    </source>
</evidence>
<comment type="caution">
    <text evidence="2">The sequence shown here is derived from an EMBL/GenBank/DDBJ whole genome shotgun (WGS) entry which is preliminary data.</text>
</comment>
<proteinExistence type="predicted"/>
<reference evidence="2" key="1">
    <citation type="submission" date="2018-05" db="EMBL/GenBank/DDBJ databases">
        <title>Draft genome of Mucuna pruriens seed.</title>
        <authorList>
            <person name="Nnadi N.E."/>
            <person name="Vos R."/>
            <person name="Hasami M.H."/>
            <person name="Devisetty U.K."/>
            <person name="Aguiy J.C."/>
        </authorList>
    </citation>
    <scope>NUCLEOTIDE SEQUENCE [LARGE SCALE GENOMIC DNA]</scope>
    <source>
        <strain evidence="2">JCA_2017</strain>
    </source>
</reference>
<accession>A0A371GL35</accession>
<evidence type="ECO:0000313" key="2">
    <source>
        <dbReference type="EMBL" id="RDX91272.1"/>
    </source>
</evidence>
<organism evidence="2 3">
    <name type="scientific">Mucuna pruriens</name>
    <name type="common">Velvet bean</name>
    <name type="synonym">Dolichos pruriens</name>
    <dbReference type="NCBI Taxonomy" id="157652"/>
    <lineage>
        <taxon>Eukaryota</taxon>
        <taxon>Viridiplantae</taxon>
        <taxon>Streptophyta</taxon>
        <taxon>Embryophyta</taxon>
        <taxon>Tracheophyta</taxon>
        <taxon>Spermatophyta</taxon>
        <taxon>Magnoliopsida</taxon>
        <taxon>eudicotyledons</taxon>
        <taxon>Gunneridae</taxon>
        <taxon>Pentapetalae</taxon>
        <taxon>rosids</taxon>
        <taxon>fabids</taxon>
        <taxon>Fabales</taxon>
        <taxon>Fabaceae</taxon>
        <taxon>Papilionoideae</taxon>
        <taxon>50 kb inversion clade</taxon>
        <taxon>NPAAA clade</taxon>
        <taxon>indigoferoid/millettioid clade</taxon>
        <taxon>Phaseoleae</taxon>
        <taxon>Mucuna</taxon>
    </lineage>
</organism>
<feature type="non-terminal residue" evidence="2">
    <location>
        <position position="1"/>
    </location>
</feature>
<dbReference type="InterPro" id="IPR013103">
    <property type="entry name" value="RVT_2"/>
</dbReference>
<dbReference type="STRING" id="157652.A0A371GL35"/>
<name>A0A371GL35_MUCPR</name>
<gene>
    <name evidence="2" type="primary">GIP</name>
    <name evidence="2" type="ORF">CR513_26788</name>
</gene>
<sequence>MTVVRNKTKLVIQGYSREERIYFIETFASIARLEAIHILLSFASHHNMRLHQIYVKCAFLNDIINEEVFVKQPPGFENDVFPKSCF</sequence>
<dbReference type="Proteomes" id="UP000257109">
    <property type="component" value="Unassembled WGS sequence"/>
</dbReference>
<evidence type="ECO:0000313" key="3">
    <source>
        <dbReference type="Proteomes" id="UP000257109"/>
    </source>
</evidence>